<dbReference type="InterPro" id="IPR000719">
    <property type="entry name" value="Prot_kinase_dom"/>
</dbReference>
<feature type="domain" description="Protein kinase" evidence="8">
    <location>
        <begin position="92"/>
        <end position="323"/>
    </location>
</feature>
<dbReference type="OrthoDB" id="6371737at2759"/>
<evidence type="ECO:0000256" key="5">
    <source>
        <dbReference type="ARBA" id="ARBA00022840"/>
    </source>
</evidence>
<comment type="catalytic activity">
    <reaction evidence="7">
        <text>L-tyrosyl-[protein] + ATP = O-phospho-L-tyrosyl-[protein] + ADP + H(+)</text>
        <dbReference type="Rhea" id="RHEA:10596"/>
        <dbReference type="Rhea" id="RHEA-COMP:10136"/>
        <dbReference type="Rhea" id="RHEA-COMP:20101"/>
        <dbReference type="ChEBI" id="CHEBI:15378"/>
        <dbReference type="ChEBI" id="CHEBI:30616"/>
        <dbReference type="ChEBI" id="CHEBI:46858"/>
        <dbReference type="ChEBI" id="CHEBI:61978"/>
        <dbReference type="ChEBI" id="CHEBI:456216"/>
        <dbReference type="EC" id="2.7.10.1"/>
    </reaction>
</comment>
<dbReference type="GO" id="GO:0043121">
    <property type="term" value="F:neurotrophin binding"/>
    <property type="evidence" value="ECO:0007669"/>
    <property type="project" value="TreeGrafter"/>
</dbReference>
<dbReference type="Gene3D" id="1.10.510.10">
    <property type="entry name" value="Transferase(Phosphotransferase) domain 1"/>
    <property type="match status" value="1"/>
</dbReference>
<evidence type="ECO:0000313" key="9">
    <source>
        <dbReference type="EMBL" id="KZS05363.1"/>
    </source>
</evidence>
<dbReference type="GO" id="GO:0043235">
    <property type="term" value="C:receptor complex"/>
    <property type="evidence" value="ECO:0007669"/>
    <property type="project" value="TreeGrafter"/>
</dbReference>
<comment type="caution">
    <text evidence="9">The sequence shown here is derived from an EMBL/GenBank/DDBJ whole genome shotgun (WGS) entry which is preliminary data.</text>
</comment>
<keyword evidence="4" id="KW-0418">Kinase</keyword>
<dbReference type="GO" id="GO:0030424">
    <property type="term" value="C:axon"/>
    <property type="evidence" value="ECO:0007669"/>
    <property type="project" value="TreeGrafter"/>
</dbReference>
<evidence type="ECO:0000256" key="3">
    <source>
        <dbReference type="ARBA" id="ARBA00022741"/>
    </source>
</evidence>
<dbReference type="Proteomes" id="UP000076858">
    <property type="component" value="Unassembled WGS sequence"/>
</dbReference>
<gene>
    <name evidence="9" type="ORF">APZ42_031468</name>
</gene>
<dbReference type="GO" id="GO:0051897">
    <property type="term" value="P:positive regulation of phosphatidylinositol 3-kinase/protein kinase B signal transduction"/>
    <property type="evidence" value="ECO:0007669"/>
    <property type="project" value="TreeGrafter"/>
</dbReference>
<dbReference type="InterPro" id="IPR002011">
    <property type="entry name" value="Tyr_kinase_rcpt_2_CS"/>
</dbReference>
<keyword evidence="6" id="KW-0829">Tyrosine-protein kinase</keyword>
<evidence type="ECO:0000256" key="7">
    <source>
        <dbReference type="ARBA" id="ARBA00051243"/>
    </source>
</evidence>
<reference evidence="9 10" key="1">
    <citation type="submission" date="2016-03" db="EMBL/GenBank/DDBJ databases">
        <title>EvidentialGene: Evidence-directed Construction of Genes on Genomes.</title>
        <authorList>
            <person name="Gilbert D.G."/>
            <person name="Choi J.-H."/>
            <person name="Mockaitis K."/>
            <person name="Colbourne J."/>
            <person name="Pfrender M."/>
        </authorList>
    </citation>
    <scope>NUCLEOTIDE SEQUENCE [LARGE SCALE GENOMIC DNA]</scope>
    <source>
        <strain evidence="9 10">Xinb3</strain>
        <tissue evidence="9">Complete organism</tissue>
    </source>
</reference>
<keyword evidence="5" id="KW-0067">ATP-binding</keyword>
<dbReference type="InterPro" id="IPR008266">
    <property type="entry name" value="Tyr_kinase_AS"/>
</dbReference>
<dbReference type="InterPro" id="IPR020635">
    <property type="entry name" value="Tyr_kinase_cat_dom"/>
</dbReference>
<dbReference type="InterPro" id="IPR011009">
    <property type="entry name" value="Kinase-like_dom_sf"/>
</dbReference>
<dbReference type="InterPro" id="IPR001245">
    <property type="entry name" value="Ser-Thr/Tyr_kinase_cat_dom"/>
</dbReference>
<evidence type="ECO:0000256" key="2">
    <source>
        <dbReference type="ARBA" id="ARBA00022679"/>
    </source>
</evidence>
<dbReference type="PANTHER" id="PTHR24416:SF614">
    <property type="entry name" value="PROTEIN KINASE DOMAIN-CONTAINING PROTEIN"/>
    <property type="match status" value="1"/>
</dbReference>
<evidence type="ECO:0000256" key="6">
    <source>
        <dbReference type="ARBA" id="ARBA00023137"/>
    </source>
</evidence>
<name>A0A164MU53_9CRUS</name>
<dbReference type="InterPro" id="IPR050122">
    <property type="entry name" value="RTK"/>
</dbReference>
<evidence type="ECO:0000313" key="10">
    <source>
        <dbReference type="Proteomes" id="UP000076858"/>
    </source>
</evidence>
<dbReference type="GO" id="GO:0004714">
    <property type="term" value="F:transmembrane receptor protein tyrosine kinase activity"/>
    <property type="evidence" value="ECO:0007669"/>
    <property type="project" value="UniProtKB-EC"/>
</dbReference>
<dbReference type="PRINTS" id="PR00109">
    <property type="entry name" value="TYRKINASE"/>
</dbReference>
<dbReference type="GO" id="GO:0007169">
    <property type="term" value="P:cell surface receptor protein tyrosine kinase signaling pathway"/>
    <property type="evidence" value="ECO:0007669"/>
    <property type="project" value="InterPro"/>
</dbReference>
<accession>A0A164MU53</accession>
<dbReference type="GO" id="GO:0005886">
    <property type="term" value="C:plasma membrane"/>
    <property type="evidence" value="ECO:0007669"/>
    <property type="project" value="TreeGrafter"/>
</dbReference>
<dbReference type="PANTHER" id="PTHR24416">
    <property type="entry name" value="TYROSINE-PROTEIN KINASE RECEPTOR"/>
    <property type="match status" value="1"/>
</dbReference>
<keyword evidence="2" id="KW-0808">Transferase</keyword>
<organism evidence="9 10">
    <name type="scientific">Daphnia magna</name>
    <dbReference type="NCBI Taxonomy" id="35525"/>
    <lineage>
        <taxon>Eukaryota</taxon>
        <taxon>Metazoa</taxon>
        <taxon>Ecdysozoa</taxon>
        <taxon>Arthropoda</taxon>
        <taxon>Crustacea</taxon>
        <taxon>Branchiopoda</taxon>
        <taxon>Diplostraca</taxon>
        <taxon>Cladocera</taxon>
        <taxon>Anomopoda</taxon>
        <taxon>Daphniidae</taxon>
        <taxon>Daphnia</taxon>
    </lineage>
</organism>
<keyword evidence="3" id="KW-0547">Nucleotide-binding</keyword>
<dbReference type="SMART" id="SM00219">
    <property type="entry name" value="TyrKc"/>
    <property type="match status" value="1"/>
</dbReference>
<dbReference type="SUPFAM" id="SSF56112">
    <property type="entry name" value="Protein kinase-like (PK-like)"/>
    <property type="match status" value="1"/>
</dbReference>
<dbReference type="EC" id="2.7.10.1" evidence="1"/>
<evidence type="ECO:0000256" key="4">
    <source>
        <dbReference type="ARBA" id="ARBA00022777"/>
    </source>
</evidence>
<dbReference type="GO" id="GO:1990090">
    <property type="term" value="P:cellular response to nerve growth factor stimulus"/>
    <property type="evidence" value="ECO:0007669"/>
    <property type="project" value="TreeGrafter"/>
</dbReference>
<dbReference type="STRING" id="35525.A0A164MU53"/>
<keyword evidence="10" id="KW-1185">Reference proteome</keyword>
<proteinExistence type="predicted"/>
<protein>
    <recommendedName>
        <fullName evidence="1">receptor protein-tyrosine kinase</fullName>
        <ecNumber evidence="1">2.7.10.1</ecNumber>
    </recommendedName>
</protein>
<dbReference type="EMBL" id="LRGB01002951">
    <property type="protein sequence ID" value="KZS05363.1"/>
    <property type="molecule type" value="Genomic_DNA"/>
</dbReference>
<sequence>MAIHGSAAHEKIQSEVCTSILTLHNLHDQQKKDGFHLSHSMLYLHLMPKRCSSLEGKRHISIVLVKLIHAQNDHHQKHVDGLFASATINFLEEIASILGPDEVCFLSQADKCRVAIGLTVANKQSPILMHCEYKVTLPDHDWVGAPSTSSFLQFMGALKSNKMGWGTKQLLAIRGRHMLQSGLEIFFFNSFQSRLEFSKVAFAKGYLCVSFVDVQHYVHRDLATRNCLVGRNLVVKIGDFGMSRDIYSCDYYRAGGHTLLPVRWMPPESITYRKFTSESDVWSFGVVLWEIFLFGKQPCYGNSYQEVIRQPSPTKSLEATYNR</sequence>
<dbReference type="PROSITE" id="PS00239">
    <property type="entry name" value="RECEPTOR_TYR_KIN_II"/>
    <property type="match status" value="1"/>
</dbReference>
<dbReference type="PROSITE" id="PS50011">
    <property type="entry name" value="PROTEIN_KINASE_DOM"/>
    <property type="match status" value="1"/>
</dbReference>
<dbReference type="Pfam" id="PF07714">
    <property type="entry name" value="PK_Tyr_Ser-Thr"/>
    <property type="match status" value="1"/>
</dbReference>
<dbReference type="AlphaFoldDB" id="A0A164MU53"/>
<dbReference type="GO" id="GO:0005030">
    <property type="term" value="F:neurotrophin receptor activity"/>
    <property type="evidence" value="ECO:0007669"/>
    <property type="project" value="TreeGrafter"/>
</dbReference>
<evidence type="ECO:0000256" key="1">
    <source>
        <dbReference type="ARBA" id="ARBA00011902"/>
    </source>
</evidence>
<dbReference type="GO" id="GO:0005524">
    <property type="term" value="F:ATP binding"/>
    <property type="evidence" value="ECO:0007669"/>
    <property type="project" value="UniProtKB-KW"/>
</dbReference>
<dbReference type="PROSITE" id="PS00109">
    <property type="entry name" value="PROTEIN_KINASE_TYR"/>
    <property type="match status" value="1"/>
</dbReference>
<evidence type="ECO:0000259" key="8">
    <source>
        <dbReference type="PROSITE" id="PS50011"/>
    </source>
</evidence>
<dbReference type="GO" id="GO:0010976">
    <property type="term" value="P:positive regulation of neuron projection development"/>
    <property type="evidence" value="ECO:0007669"/>
    <property type="project" value="TreeGrafter"/>
</dbReference>